<reference evidence="8 9" key="1">
    <citation type="journal article" date="2024" name="J. Plant Pathol.">
        <title>Sequence and assembly of the genome of Seiridium unicorne, isolate CBS 538.82, causal agent of cypress canker disease.</title>
        <authorList>
            <person name="Scali E."/>
            <person name="Rocca G.D."/>
            <person name="Danti R."/>
            <person name="Garbelotto M."/>
            <person name="Barberini S."/>
            <person name="Baroncelli R."/>
            <person name="Emiliani G."/>
        </authorList>
    </citation>
    <scope>NUCLEOTIDE SEQUENCE [LARGE SCALE GENOMIC DNA]</scope>
    <source>
        <strain evidence="8 9">BM-138-508</strain>
    </source>
</reference>
<evidence type="ECO:0000256" key="2">
    <source>
        <dbReference type="ARBA" id="ARBA00022448"/>
    </source>
</evidence>
<dbReference type="InterPro" id="IPR002347">
    <property type="entry name" value="SDR_fam"/>
</dbReference>
<feature type="transmembrane region" description="Helical" evidence="7">
    <location>
        <begin position="631"/>
        <end position="650"/>
    </location>
</feature>
<dbReference type="PRINTS" id="PR00081">
    <property type="entry name" value="GDHRDH"/>
</dbReference>
<evidence type="ECO:0000256" key="1">
    <source>
        <dbReference type="ARBA" id="ARBA00004141"/>
    </source>
</evidence>
<feature type="transmembrane region" description="Helical" evidence="7">
    <location>
        <begin position="389"/>
        <end position="411"/>
    </location>
</feature>
<gene>
    <name evidence="8" type="ORF">SUNI508_10851</name>
</gene>
<evidence type="ECO:0000256" key="6">
    <source>
        <dbReference type="ARBA" id="ARBA00023136"/>
    </source>
</evidence>
<feature type="transmembrane region" description="Helical" evidence="7">
    <location>
        <begin position="746"/>
        <end position="765"/>
    </location>
</feature>
<feature type="transmembrane region" description="Helical" evidence="7">
    <location>
        <begin position="656"/>
        <end position="680"/>
    </location>
</feature>
<evidence type="ECO:0000313" key="9">
    <source>
        <dbReference type="Proteomes" id="UP001408356"/>
    </source>
</evidence>
<feature type="transmembrane region" description="Helical" evidence="7">
    <location>
        <begin position="418"/>
        <end position="442"/>
    </location>
</feature>
<organism evidence="8 9">
    <name type="scientific">Seiridium unicorne</name>
    <dbReference type="NCBI Taxonomy" id="138068"/>
    <lineage>
        <taxon>Eukaryota</taxon>
        <taxon>Fungi</taxon>
        <taxon>Dikarya</taxon>
        <taxon>Ascomycota</taxon>
        <taxon>Pezizomycotina</taxon>
        <taxon>Sordariomycetes</taxon>
        <taxon>Xylariomycetidae</taxon>
        <taxon>Amphisphaeriales</taxon>
        <taxon>Sporocadaceae</taxon>
        <taxon>Seiridium</taxon>
    </lineage>
</organism>
<evidence type="ECO:0000256" key="5">
    <source>
        <dbReference type="ARBA" id="ARBA00022989"/>
    </source>
</evidence>
<dbReference type="Gene3D" id="1.20.1250.20">
    <property type="entry name" value="MFS general substrate transporter like domains"/>
    <property type="match status" value="2"/>
</dbReference>
<dbReference type="SUPFAM" id="SSF103473">
    <property type="entry name" value="MFS general substrate transporter"/>
    <property type="match status" value="1"/>
</dbReference>
<evidence type="ECO:0000256" key="4">
    <source>
        <dbReference type="ARBA" id="ARBA00022857"/>
    </source>
</evidence>
<keyword evidence="2" id="KW-0813">Transport</keyword>
<dbReference type="CDD" id="cd05233">
    <property type="entry name" value="SDR_c"/>
    <property type="match status" value="1"/>
</dbReference>
<feature type="transmembrane region" description="Helical" evidence="7">
    <location>
        <begin position="454"/>
        <end position="475"/>
    </location>
</feature>
<dbReference type="PRINTS" id="PR00080">
    <property type="entry name" value="SDRFAMILY"/>
</dbReference>
<feature type="transmembrane region" description="Helical" evidence="7">
    <location>
        <begin position="598"/>
        <end position="624"/>
    </location>
</feature>
<sequence>MSKPEFTLRTGIYDAIAPERFHGQLRGKVAIVTGSSRGIGREVALALAKSGASVAVTGRSDAEVKEAASIIINEIGSTQGSNKVVAVVGDVCSEQDTDQLLKTVESTLGPVDILICNAGINTFMPFHMTDSSEWWKQMEVNVKGPTELTRKILPAMKARNTGTIIFVSSRAAAADLPWAAAYSCSKTAITRFAGVLQRELDILQSFENEKNGISVFSLHPGEVKTQLHQTAFPEKTKKEAPYVIEHMEKMAKMHPDFKAETPAWTCVYLAAGHGQALEGRLVDSTRDIEEVKAFVLSGYYLRVKHASASEKPINLGGAPGVPAWQLDVHFMVAESEDEPQSPYELGWRTILAVLALAMGNVCAALANTTNTTIKFQVATLARSPADASLASWIANGNFLCSLALGPIFEIIPNKLRPWALGVSQAMASAFVVLGTFMAAAMVRDNTGGHGGWRWAYYFNGIIYGFTALAVSLTYFPPPPRLSRNKRIFPDILTKVDYTGILIMTGAFTSLVIGVTWGGSTYPWDDGRIIATLVVGCVGLLGFGLFERFVVKEGILDHRLFKTRNFPILLVVCTIDGMLLLGVNVLFSQEIFDLFTQDAVEVAIILSPFLVISTFGCIPAGWAMAHTKSYRLLLVLALFWCSLFAGLMGLTDSSRLSWAYGFSSMLGLGTAVTTTIPIVALGLSVPSYLLGTAATISVSCRALGGIIGITIFTAVYNNKYASYVGPELVSAPVDASRLAQSADAWKYVWVVVACIVAANGIAACGLESVKPMMNGHVESALENKALSVAVESDSDRANSR</sequence>
<comment type="subcellular location">
    <subcellularLocation>
        <location evidence="1">Membrane</location>
        <topology evidence="1">Multi-pass membrane protein</topology>
    </subcellularLocation>
</comment>
<keyword evidence="3 7" id="KW-0812">Transmembrane</keyword>
<feature type="transmembrane region" description="Helical" evidence="7">
    <location>
        <begin position="687"/>
        <end position="715"/>
    </location>
</feature>
<feature type="transmembrane region" description="Helical" evidence="7">
    <location>
        <begin position="565"/>
        <end position="586"/>
    </location>
</feature>
<dbReference type="InterPro" id="IPR036291">
    <property type="entry name" value="NAD(P)-bd_dom_sf"/>
</dbReference>
<dbReference type="EMBL" id="JARVKF010000421">
    <property type="protein sequence ID" value="KAK9414908.1"/>
    <property type="molecule type" value="Genomic_DNA"/>
</dbReference>
<dbReference type="Gene3D" id="3.40.50.720">
    <property type="entry name" value="NAD(P)-binding Rossmann-like Domain"/>
    <property type="match status" value="1"/>
</dbReference>
<dbReference type="PANTHER" id="PTHR23501">
    <property type="entry name" value="MAJOR FACILITATOR SUPERFAMILY"/>
    <property type="match status" value="1"/>
</dbReference>
<keyword evidence="5 7" id="KW-1133">Transmembrane helix</keyword>
<evidence type="ECO:0000256" key="7">
    <source>
        <dbReference type="SAM" id="Phobius"/>
    </source>
</evidence>
<evidence type="ECO:0000256" key="3">
    <source>
        <dbReference type="ARBA" id="ARBA00022692"/>
    </source>
</evidence>
<accession>A0ABR2UJV5</accession>
<feature type="transmembrane region" description="Helical" evidence="7">
    <location>
        <begin position="350"/>
        <end position="369"/>
    </location>
</feature>
<protein>
    <recommendedName>
        <fullName evidence="10">Major facilitator superfamily (MFS) profile domain-containing protein</fullName>
    </recommendedName>
</protein>
<feature type="transmembrane region" description="Helical" evidence="7">
    <location>
        <begin position="495"/>
        <end position="516"/>
    </location>
</feature>
<evidence type="ECO:0000313" key="8">
    <source>
        <dbReference type="EMBL" id="KAK9414908.1"/>
    </source>
</evidence>
<dbReference type="InterPro" id="IPR036259">
    <property type="entry name" value="MFS_trans_sf"/>
</dbReference>
<dbReference type="InterPro" id="IPR010573">
    <property type="entry name" value="MFS_Str1/Tri12-like"/>
</dbReference>
<dbReference type="PANTHER" id="PTHR23501:SF195">
    <property type="entry name" value="PEP5"/>
    <property type="match status" value="1"/>
</dbReference>
<dbReference type="Pfam" id="PF06609">
    <property type="entry name" value="TRI12"/>
    <property type="match status" value="1"/>
</dbReference>
<keyword evidence="9" id="KW-1185">Reference proteome</keyword>
<feature type="transmembrane region" description="Helical" evidence="7">
    <location>
        <begin position="528"/>
        <end position="545"/>
    </location>
</feature>
<keyword evidence="6 7" id="KW-0472">Membrane</keyword>
<dbReference type="PROSITE" id="PS00061">
    <property type="entry name" value="ADH_SHORT"/>
    <property type="match status" value="1"/>
</dbReference>
<dbReference type="SUPFAM" id="SSF51735">
    <property type="entry name" value="NAD(P)-binding Rossmann-fold domains"/>
    <property type="match status" value="1"/>
</dbReference>
<comment type="caution">
    <text evidence="8">The sequence shown here is derived from an EMBL/GenBank/DDBJ whole genome shotgun (WGS) entry which is preliminary data.</text>
</comment>
<dbReference type="InterPro" id="IPR020904">
    <property type="entry name" value="Sc_DH/Rdtase_CS"/>
</dbReference>
<evidence type="ECO:0008006" key="10">
    <source>
        <dbReference type="Google" id="ProtNLM"/>
    </source>
</evidence>
<dbReference type="Proteomes" id="UP001408356">
    <property type="component" value="Unassembled WGS sequence"/>
</dbReference>
<keyword evidence="4" id="KW-0521">NADP</keyword>
<name>A0ABR2UJV5_9PEZI</name>
<dbReference type="Pfam" id="PF00106">
    <property type="entry name" value="adh_short"/>
    <property type="match status" value="1"/>
</dbReference>
<proteinExistence type="predicted"/>